<dbReference type="AlphaFoldDB" id="I4C1P3"/>
<evidence type="ECO:0008006" key="4">
    <source>
        <dbReference type="Google" id="ProtNLM"/>
    </source>
</evidence>
<dbReference type="Gene3D" id="3.40.50.720">
    <property type="entry name" value="NAD(P)-binding Rossmann-like Domain"/>
    <property type="match status" value="1"/>
</dbReference>
<sequence>MDLGLKGKVALVTGASQGIGKACALALAEEGCNLAVCARRRGPLEQAAEEMKAKGVEVLCVAADVTQPEDLKSFVSQAVQKFGRIDILVNNAGTGRLSDPMELTEEEFRYNMDLMLFAPIQCSRAVIPLMKTQGEGRIINISSIFGKQPGGLLDYDAIKAAVIMFTKDLSNYLAKDNILVNAVCPGPICTPLWEGPGALGDQLGQVLGTSGQEAIKWYAGQNIPLGHHGDAEDIANMVAFLASDRAKFVTGQAINVDGGMVKCTV</sequence>
<evidence type="ECO:0000313" key="2">
    <source>
        <dbReference type="EMBL" id="AFM23484.1"/>
    </source>
</evidence>
<dbReference type="Pfam" id="PF13561">
    <property type="entry name" value="adh_short_C2"/>
    <property type="match status" value="1"/>
</dbReference>
<organism evidence="2 3">
    <name type="scientific">Desulfomonile tiedjei (strain ATCC 49306 / DSM 6799 / DCB-1)</name>
    <dbReference type="NCBI Taxonomy" id="706587"/>
    <lineage>
        <taxon>Bacteria</taxon>
        <taxon>Pseudomonadati</taxon>
        <taxon>Thermodesulfobacteriota</taxon>
        <taxon>Desulfomonilia</taxon>
        <taxon>Desulfomonilales</taxon>
        <taxon>Desulfomonilaceae</taxon>
        <taxon>Desulfomonile</taxon>
    </lineage>
</organism>
<proteinExistence type="inferred from homology"/>
<keyword evidence="3" id="KW-1185">Reference proteome</keyword>
<accession>I4C1P3</accession>
<dbReference type="PANTHER" id="PTHR42879">
    <property type="entry name" value="3-OXOACYL-(ACYL-CARRIER-PROTEIN) REDUCTASE"/>
    <property type="match status" value="1"/>
</dbReference>
<evidence type="ECO:0000256" key="1">
    <source>
        <dbReference type="ARBA" id="ARBA00006484"/>
    </source>
</evidence>
<dbReference type="EMBL" id="CP003360">
    <property type="protein sequence ID" value="AFM23484.1"/>
    <property type="molecule type" value="Genomic_DNA"/>
</dbReference>
<dbReference type="CDD" id="cd05344">
    <property type="entry name" value="BKR_like_SDR_like"/>
    <property type="match status" value="1"/>
</dbReference>
<dbReference type="InterPro" id="IPR036291">
    <property type="entry name" value="NAD(P)-bd_dom_sf"/>
</dbReference>
<dbReference type="Proteomes" id="UP000006055">
    <property type="component" value="Chromosome"/>
</dbReference>
<comment type="similarity">
    <text evidence="1">Belongs to the short-chain dehydrogenases/reductases (SDR) family.</text>
</comment>
<dbReference type="PRINTS" id="PR00081">
    <property type="entry name" value="GDHRDH"/>
</dbReference>
<protein>
    <recommendedName>
        <fullName evidence="4">SDR family oxidoreductase</fullName>
    </recommendedName>
</protein>
<dbReference type="PANTHER" id="PTHR42879:SF6">
    <property type="entry name" value="NADPH-DEPENDENT REDUCTASE BACG"/>
    <property type="match status" value="1"/>
</dbReference>
<dbReference type="PATRIC" id="fig|706587.4.peg.858"/>
<dbReference type="SUPFAM" id="SSF51735">
    <property type="entry name" value="NAD(P)-binding Rossmann-fold domains"/>
    <property type="match status" value="1"/>
</dbReference>
<dbReference type="KEGG" id="dti:Desti_0759"/>
<dbReference type="InterPro" id="IPR002347">
    <property type="entry name" value="SDR_fam"/>
</dbReference>
<dbReference type="eggNOG" id="COG1028">
    <property type="taxonomic scope" value="Bacteria"/>
</dbReference>
<reference evidence="3" key="1">
    <citation type="submission" date="2012-06" db="EMBL/GenBank/DDBJ databases">
        <title>Complete sequence of chromosome of Desulfomonile tiedjei DSM 6799.</title>
        <authorList>
            <person name="Lucas S."/>
            <person name="Copeland A."/>
            <person name="Lapidus A."/>
            <person name="Glavina del Rio T."/>
            <person name="Dalin E."/>
            <person name="Tice H."/>
            <person name="Bruce D."/>
            <person name="Goodwin L."/>
            <person name="Pitluck S."/>
            <person name="Peters L."/>
            <person name="Ovchinnikova G."/>
            <person name="Zeytun A."/>
            <person name="Lu M."/>
            <person name="Kyrpides N."/>
            <person name="Mavromatis K."/>
            <person name="Ivanova N."/>
            <person name="Brettin T."/>
            <person name="Detter J.C."/>
            <person name="Han C."/>
            <person name="Larimer F."/>
            <person name="Land M."/>
            <person name="Hauser L."/>
            <person name="Markowitz V."/>
            <person name="Cheng J.-F."/>
            <person name="Hugenholtz P."/>
            <person name="Woyke T."/>
            <person name="Wu D."/>
            <person name="Spring S."/>
            <person name="Schroeder M."/>
            <person name="Brambilla E."/>
            <person name="Klenk H.-P."/>
            <person name="Eisen J.A."/>
        </authorList>
    </citation>
    <scope>NUCLEOTIDE SEQUENCE [LARGE SCALE GENOMIC DNA]</scope>
    <source>
        <strain evidence="3">ATCC 49306 / DSM 6799 / DCB-1</strain>
    </source>
</reference>
<dbReference type="RefSeq" id="WP_014808640.1">
    <property type="nucleotide sequence ID" value="NC_018025.1"/>
</dbReference>
<gene>
    <name evidence="2" type="ordered locus">Desti_0759</name>
</gene>
<dbReference type="InterPro" id="IPR050259">
    <property type="entry name" value="SDR"/>
</dbReference>
<dbReference type="PRINTS" id="PR00080">
    <property type="entry name" value="SDRFAMILY"/>
</dbReference>
<dbReference type="STRING" id="706587.Desti_0759"/>
<name>I4C1P3_DESTA</name>
<evidence type="ECO:0000313" key="3">
    <source>
        <dbReference type="Proteomes" id="UP000006055"/>
    </source>
</evidence>
<dbReference type="FunFam" id="3.40.50.720:FF:000084">
    <property type="entry name" value="Short-chain dehydrogenase reductase"/>
    <property type="match status" value="1"/>
</dbReference>
<dbReference type="NCBIfam" id="NF005559">
    <property type="entry name" value="PRK07231.1"/>
    <property type="match status" value="1"/>
</dbReference>
<dbReference type="HOGENOM" id="CLU_010194_1_2_7"/>
<dbReference type="OrthoDB" id="9804774at2"/>